<sequence>MMLKSKRRKTTPCPCCGYVAATPSPPPSEPPSKKPRLSESMSALNKTKKRVWFADPIATYLGPIDAFDAPIAVDIEIGDRSNGAGGSNATIGSGNVAIGSVNRVLFFVFLDYENRCFMLGGSDKARTRRCLVGHS</sequence>
<dbReference type="EMBL" id="VOIH02000001">
    <property type="protein sequence ID" value="KAF3455567.1"/>
    <property type="molecule type" value="Genomic_DNA"/>
</dbReference>
<keyword evidence="3" id="KW-1185">Reference proteome</keyword>
<gene>
    <name evidence="2" type="ORF">FNV43_RR00200</name>
</gene>
<proteinExistence type="predicted"/>
<evidence type="ECO:0000313" key="2">
    <source>
        <dbReference type="EMBL" id="KAF3455567.1"/>
    </source>
</evidence>
<feature type="compositionally biased region" description="Basic residues" evidence="1">
    <location>
        <begin position="1"/>
        <end position="10"/>
    </location>
</feature>
<accession>A0A8K0HMF9</accession>
<evidence type="ECO:0000256" key="1">
    <source>
        <dbReference type="SAM" id="MobiDB-lite"/>
    </source>
</evidence>
<protein>
    <submittedName>
        <fullName evidence="2">Uncharacterized protein</fullName>
    </submittedName>
</protein>
<dbReference type="Proteomes" id="UP000796880">
    <property type="component" value="Unassembled WGS sequence"/>
</dbReference>
<reference evidence="2" key="1">
    <citation type="submission" date="2020-03" db="EMBL/GenBank/DDBJ databases">
        <title>A high-quality chromosome-level genome assembly of a woody plant with both climbing and erect habits, Rhamnella rubrinervis.</title>
        <authorList>
            <person name="Lu Z."/>
            <person name="Yang Y."/>
            <person name="Zhu X."/>
            <person name="Sun Y."/>
        </authorList>
    </citation>
    <scope>NUCLEOTIDE SEQUENCE</scope>
    <source>
        <strain evidence="2">BYM</strain>
        <tissue evidence="2">Leaf</tissue>
    </source>
</reference>
<name>A0A8K0HMF9_9ROSA</name>
<organism evidence="2 3">
    <name type="scientific">Rhamnella rubrinervis</name>
    <dbReference type="NCBI Taxonomy" id="2594499"/>
    <lineage>
        <taxon>Eukaryota</taxon>
        <taxon>Viridiplantae</taxon>
        <taxon>Streptophyta</taxon>
        <taxon>Embryophyta</taxon>
        <taxon>Tracheophyta</taxon>
        <taxon>Spermatophyta</taxon>
        <taxon>Magnoliopsida</taxon>
        <taxon>eudicotyledons</taxon>
        <taxon>Gunneridae</taxon>
        <taxon>Pentapetalae</taxon>
        <taxon>rosids</taxon>
        <taxon>fabids</taxon>
        <taxon>Rosales</taxon>
        <taxon>Rhamnaceae</taxon>
        <taxon>rhamnoid group</taxon>
        <taxon>Rhamneae</taxon>
        <taxon>Rhamnella</taxon>
    </lineage>
</organism>
<evidence type="ECO:0000313" key="3">
    <source>
        <dbReference type="Proteomes" id="UP000796880"/>
    </source>
</evidence>
<comment type="caution">
    <text evidence="2">The sequence shown here is derived from an EMBL/GenBank/DDBJ whole genome shotgun (WGS) entry which is preliminary data.</text>
</comment>
<feature type="region of interest" description="Disordered" evidence="1">
    <location>
        <begin position="1"/>
        <end position="42"/>
    </location>
</feature>
<dbReference type="AlphaFoldDB" id="A0A8K0HMF9"/>